<feature type="compositionally biased region" description="Basic residues" evidence="1">
    <location>
        <begin position="52"/>
        <end position="63"/>
    </location>
</feature>
<feature type="region of interest" description="Disordered" evidence="1">
    <location>
        <begin position="52"/>
        <end position="93"/>
    </location>
</feature>
<name>K1XIZ4_MARBU</name>
<evidence type="ECO:0000256" key="1">
    <source>
        <dbReference type="SAM" id="MobiDB-lite"/>
    </source>
</evidence>
<accession>K1XIZ4</accession>
<evidence type="ECO:0000313" key="3">
    <source>
        <dbReference type="Proteomes" id="UP000006753"/>
    </source>
</evidence>
<feature type="region of interest" description="Disordered" evidence="1">
    <location>
        <begin position="347"/>
        <end position="374"/>
    </location>
</feature>
<dbReference type="HOGENOM" id="CLU_509072_0_0_1"/>
<feature type="region of interest" description="Disordered" evidence="1">
    <location>
        <begin position="129"/>
        <end position="156"/>
    </location>
</feature>
<organism evidence="2 3">
    <name type="scientific">Marssonina brunnea f. sp. multigermtubi (strain MB_m1)</name>
    <name type="common">Marssonina leaf spot fungus</name>
    <dbReference type="NCBI Taxonomy" id="1072389"/>
    <lineage>
        <taxon>Eukaryota</taxon>
        <taxon>Fungi</taxon>
        <taxon>Dikarya</taxon>
        <taxon>Ascomycota</taxon>
        <taxon>Pezizomycotina</taxon>
        <taxon>Leotiomycetes</taxon>
        <taxon>Helotiales</taxon>
        <taxon>Drepanopezizaceae</taxon>
        <taxon>Drepanopeziza</taxon>
    </lineage>
</organism>
<dbReference type="EMBL" id="JH921457">
    <property type="protein sequence ID" value="EKD12469.1"/>
    <property type="molecule type" value="Genomic_DNA"/>
</dbReference>
<dbReference type="AlphaFoldDB" id="K1XIZ4"/>
<keyword evidence="3" id="KW-1185">Reference proteome</keyword>
<dbReference type="InParanoid" id="K1XIZ4"/>
<protein>
    <submittedName>
        <fullName evidence="2">Uncharacterized protein</fullName>
    </submittedName>
</protein>
<feature type="compositionally biased region" description="Polar residues" evidence="1">
    <location>
        <begin position="1"/>
        <end position="12"/>
    </location>
</feature>
<feature type="compositionally biased region" description="Polar residues" evidence="1">
    <location>
        <begin position="147"/>
        <end position="156"/>
    </location>
</feature>
<sequence length="535" mass="59781">MGSYRSFTSNARSSKKNPFAPEREKENPLSAESVCQNERCQQPGFAVDRAHLRQPRVRGRHSSQPRIGRLRSPPVPLLGGSIFHPKSPRLRDQSNGRYRLRQKQIDTVVRSSTSIREHFQSLDPLRQVQRRSGIRDPRNSEWKNRPRTQSPGMAGSNTSTFAADDPQASVILEIEFLVAGASNSRDQNRKSKKMLRTTRSVFRSQNQKAEHGHEGRCFNSMCKRPGRASELTTSYRVVRRRAIVLPLLLPPPFLLPTETLQISKSGENGAQLPLAASLAHPISETQDEIIASLTAASFANASEVHGHGHGSLFVPPSLSSPSSALSLRAAAAAAAAAALTTLPPLQIPSSRDAKELSEMPGRLQPTTDVEESGNKRVWVPEKRRQPVRESGARLESRDVIFNEQAKGGWVQDYAGEIPTRAREKDLIYPNPTPFPQPSPKNAAALIHTALTHLLQDKTKQYQLFSTYNHLLVKPAKHREDKCMSLKTRAKGCMRERERAAVANSFSCRHFVSTFKIIVEEEEEGREEEEEEKEKK</sequence>
<reference evidence="2 3" key="1">
    <citation type="journal article" date="2012" name="BMC Genomics">
        <title>Sequencing the genome of Marssonina brunnea reveals fungus-poplar co-evolution.</title>
        <authorList>
            <person name="Zhu S."/>
            <person name="Cao Y.-Z."/>
            <person name="Jiang C."/>
            <person name="Tan B.-Y."/>
            <person name="Wang Z."/>
            <person name="Feng S."/>
            <person name="Zhang L."/>
            <person name="Su X.-H."/>
            <person name="Brejova B."/>
            <person name="Vinar T."/>
            <person name="Xu M."/>
            <person name="Wang M.-X."/>
            <person name="Zhang S.-G."/>
            <person name="Huang M.-R."/>
            <person name="Wu R."/>
            <person name="Zhou Y."/>
        </authorList>
    </citation>
    <scope>NUCLEOTIDE SEQUENCE [LARGE SCALE GENOMIC DNA]</scope>
    <source>
        <strain evidence="2 3">MB_m1</strain>
    </source>
</reference>
<dbReference type="KEGG" id="mbe:MBM_09335"/>
<proteinExistence type="predicted"/>
<feature type="compositionally biased region" description="Basic and acidic residues" evidence="1">
    <location>
        <begin position="133"/>
        <end position="144"/>
    </location>
</feature>
<feature type="compositionally biased region" description="Polar residues" evidence="1">
    <location>
        <begin position="197"/>
        <end position="207"/>
    </location>
</feature>
<feature type="region of interest" description="Disordered" evidence="1">
    <location>
        <begin position="1"/>
        <end position="35"/>
    </location>
</feature>
<feature type="region of interest" description="Disordered" evidence="1">
    <location>
        <begin position="185"/>
        <end position="212"/>
    </location>
</feature>
<dbReference type="Proteomes" id="UP000006753">
    <property type="component" value="Unassembled WGS sequence"/>
</dbReference>
<evidence type="ECO:0000313" key="2">
    <source>
        <dbReference type="EMBL" id="EKD12469.1"/>
    </source>
</evidence>
<gene>
    <name evidence="2" type="ORF">MBM_09335</name>
</gene>